<evidence type="ECO:0000313" key="8">
    <source>
        <dbReference type="Proteomes" id="UP000560131"/>
    </source>
</evidence>
<dbReference type="Proteomes" id="UP000522313">
    <property type="component" value="Unassembled WGS sequence"/>
</dbReference>
<dbReference type="InterPro" id="IPR008920">
    <property type="entry name" value="TF_FadR/GntR_C"/>
</dbReference>
<evidence type="ECO:0000256" key="1">
    <source>
        <dbReference type="ARBA" id="ARBA00023015"/>
    </source>
</evidence>
<dbReference type="GO" id="GO:0003677">
    <property type="term" value="F:DNA binding"/>
    <property type="evidence" value="ECO:0007669"/>
    <property type="project" value="UniProtKB-KW"/>
</dbReference>
<dbReference type="PANTHER" id="PTHR43537">
    <property type="entry name" value="TRANSCRIPTIONAL REGULATOR, GNTR FAMILY"/>
    <property type="match status" value="1"/>
</dbReference>
<dbReference type="InterPro" id="IPR000524">
    <property type="entry name" value="Tscrpt_reg_HTH_GntR"/>
</dbReference>
<dbReference type="PRINTS" id="PR00035">
    <property type="entry name" value="HTHGNTR"/>
</dbReference>
<dbReference type="Pfam" id="PF07729">
    <property type="entry name" value="FCD"/>
    <property type="match status" value="1"/>
</dbReference>
<dbReference type="InterPro" id="IPR036388">
    <property type="entry name" value="WH-like_DNA-bd_sf"/>
</dbReference>
<dbReference type="EMBL" id="JACIJN010000002">
    <property type="protein sequence ID" value="MBB5725089.1"/>
    <property type="molecule type" value="Genomic_DNA"/>
</dbReference>
<organism evidence="6 7">
    <name type="scientific">Sphingomonas endophytica</name>
    <dbReference type="NCBI Taxonomy" id="869719"/>
    <lineage>
        <taxon>Bacteria</taxon>
        <taxon>Pseudomonadati</taxon>
        <taxon>Pseudomonadota</taxon>
        <taxon>Alphaproteobacteria</taxon>
        <taxon>Sphingomonadales</taxon>
        <taxon>Sphingomonadaceae</taxon>
        <taxon>Sphingomonas</taxon>
    </lineage>
</organism>
<dbReference type="GO" id="GO:0003700">
    <property type="term" value="F:DNA-binding transcription factor activity"/>
    <property type="evidence" value="ECO:0007669"/>
    <property type="project" value="InterPro"/>
</dbReference>
<name>A0A7X0MR48_9SPHN</name>
<accession>A0A7X0MR48</accession>
<reference evidence="5 8" key="1">
    <citation type="submission" date="2020-08" db="EMBL/GenBank/DDBJ databases">
        <title>Genomic Encyclopedia of Type Strains, Phase IV (KMG-IV): sequencing the most valuable type-strain genomes for metagenomic binning, comparative biology and taxonomic classification.</title>
        <authorList>
            <person name="Goeker M."/>
        </authorList>
    </citation>
    <scope>NUCLEOTIDE SEQUENCE [LARGE SCALE GENOMIC DNA]</scope>
    <source>
        <strain evidence="5 8">DSM 101535</strain>
    </source>
</reference>
<dbReference type="SUPFAM" id="SSF48008">
    <property type="entry name" value="GntR ligand-binding domain-like"/>
    <property type="match status" value="1"/>
</dbReference>
<dbReference type="EMBL" id="JACHBT010000018">
    <property type="protein sequence ID" value="MBB6506103.1"/>
    <property type="molecule type" value="Genomic_DNA"/>
</dbReference>
<evidence type="ECO:0000313" key="7">
    <source>
        <dbReference type="Proteomes" id="UP000522313"/>
    </source>
</evidence>
<dbReference type="SMART" id="SM00345">
    <property type="entry name" value="HTH_GNTR"/>
    <property type="match status" value="1"/>
</dbReference>
<gene>
    <name evidence="6" type="ORF">F4693_003100</name>
    <name evidence="5" type="ORF">FHS97_000997</name>
</gene>
<dbReference type="Proteomes" id="UP000560131">
    <property type="component" value="Unassembled WGS sequence"/>
</dbReference>
<evidence type="ECO:0000313" key="5">
    <source>
        <dbReference type="EMBL" id="MBB5725089.1"/>
    </source>
</evidence>
<keyword evidence="3" id="KW-0804">Transcription</keyword>
<dbReference type="CDD" id="cd07377">
    <property type="entry name" value="WHTH_GntR"/>
    <property type="match status" value="1"/>
</dbReference>
<protein>
    <submittedName>
        <fullName evidence="6">DNA-binding FadR family transcriptional regulator</fullName>
    </submittedName>
</protein>
<keyword evidence="1" id="KW-0805">Transcription regulation</keyword>
<dbReference type="PROSITE" id="PS50949">
    <property type="entry name" value="HTH_GNTR"/>
    <property type="match status" value="1"/>
</dbReference>
<dbReference type="Gene3D" id="1.10.10.10">
    <property type="entry name" value="Winged helix-like DNA-binding domain superfamily/Winged helix DNA-binding domain"/>
    <property type="match status" value="1"/>
</dbReference>
<sequence>MTSRISPAGLAPAQAPRGSGRRIRGAVLQALGRAVLAGDYRPGEILPGEVAHASELGVSRGAYREAVQALIAKGLVESKPKTGTRILPRGRWNMLDPDVLAWAFSGTPDMRLLRSLFELRAVIEPFAARLAAERRTDEDLAIMDAALLDMDRLTLADEQGLAADRRFHETILTASDNDALIALSSGIAAGVEWSTRFKQRKRALPRDPVPEHRLVYEAIRAADGETASERMKTLVQKALDDTWFGMGGGAIL</sequence>
<dbReference type="SMART" id="SM00895">
    <property type="entry name" value="FCD"/>
    <property type="match status" value="1"/>
</dbReference>
<keyword evidence="8" id="KW-1185">Reference proteome</keyword>
<evidence type="ECO:0000313" key="6">
    <source>
        <dbReference type="EMBL" id="MBB6506103.1"/>
    </source>
</evidence>
<evidence type="ECO:0000256" key="2">
    <source>
        <dbReference type="ARBA" id="ARBA00023125"/>
    </source>
</evidence>
<proteinExistence type="predicted"/>
<comment type="caution">
    <text evidence="6">The sequence shown here is derived from an EMBL/GenBank/DDBJ whole genome shotgun (WGS) entry which is preliminary data.</text>
</comment>
<dbReference type="Pfam" id="PF00392">
    <property type="entry name" value="GntR"/>
    <property type="match status" value="1"/>
</dbReference>
<dbReference type="AlphaFoldDB" id="A0A7X0MR48"/>
<evidence type="ECO:0000256" key="3">
    <source>
        <dbReference type="ARBA" id="ARBA00023163"/>
    </source>
</evidence>
<reference evidence="6 7" key="3">
    <citation type="submission" date="2020-08" db="EMBL/GenBank/DDBJ databases">
        <authorList>
            <person name="Partida-Martinez L."/>
            <person name="Huntemann M."/>
            <person name="Clum A."/>
            <person name="Wang J."/>
            <person name="Palaniappan K."/>
            <person name="Ritter S."/>
            <person name="Chen I.-M."/>
            <person name="Stamatis D."/>
            <person name="Reddy T."/>
            <person name="O'Malley R."/>
            <person name="Daum C."/>
            <person name="Shapiro N."/>
            <person name="Ivanova N."/>
            <person name="Kyrpides N."/>
            <person name="Woyke T."/>
        </authorList>
    </citation>
    <scope>NUCLEOTIDE SEQUENCE [LARGE SCALE GENOMIC DNA]</scope>
    <source>
        <strain evidence="6 7">AS3.13</strain>
    </source>
</reference>
<dbReference type="RefSeq" id="WP_184033867.1">
    <property type="nucleotide sequence ID" value="NZ_BAABAR010000007.1"/>
</dbReference>
<evidence type="ECO:0000259" key="4">
    <source>
        <dbReference type="PROSITE" id="PS50949"/>
    </source>
</evidence>
<dbReference type="SUPFAM" id="SSF46785">
    <property type="entry name" value="Winged helix' DNA-binding domain"/>
    <property type="match status" value="1"/>
</dbReference>
<feature type="domain" description="HTH gntR-type" evidence="4">
    <location>
        <begin position="21"/>
        <end position="89"/>
    </location>
</feature>
<keyword evidence="2 6" id="KW-0238">DNA-binding</keyword>
<dbReference type="PANTHER" id="PTHR43537:SF44">
    <property type="entry name" value="GNTR FAMILY REGULATORY PROTEIN"/>
    <property type="match status" value="1"/>
</dbReference>
<dbReference type="Gene3D" id="1.20.120.530">
    <property type="entry name" value="GntR ligand-binding domain-like"/>
    <property type="match status" value="1"/>
</dbReference>
<dbReference type="InterPro" id="IPR011711">
    <property type="entry name" value="GntR_C"/>
</dbReference>
<reference evidence="6 7" key="2">
    <citation type="submission" date="2020-08" db="EMBL/GenBank/DDBJ databases">
        <title>The Agave Microbiome: Exploring the role of microbial communities in plant adaptations to desert environments.</title>
        <authorList>
            <person name="Partida-Martinez L.P."/>
        </authorList>
    </citation>
    <scope>NUCLEOTIDE SEQUENCE [LARGE SCALE GENOMIC DNA]</scope>
    <source>
        <strain evidence="6 7">AS3.13</strain>
    </source>
</reference>
<dbReference type="InterPro" id="IPR036390">
    <property type="entry name" value="WH_DNA-bd_sf"/>
</dbReference>